<feature type="region of interest" description="Disordered" evidence="1">
    <location>
        <begin position="154"/>
        <end position="197"/>
    </location>
</feature>
<organism evidence="3 4">
    <name type="scientific">Acanthosepion pharaonis</name>
    <name type="common">Pharaoh cuttlefish</name>
    <name type="synonym">Sepia pharaonis</name>
    <dbReference type="NCBI Taxonomy" id="158019"/>
    <lineage>
        <taxon>Eukaryota</taxon>
        <taxon>Metazoa</taxon>
        <taxon>Spiralia</taxon>
        <taxon>Lophotrochozoa</taxon>
        <taxon>Mollusca</taxon>
        <taxon>Cephalopoda</taxon>
        <taxon>Coleoidea</taxon>
        <taxon>Decapodiformes</taxon>
        <taxon>Sepiida</taxon>
        <taxon>Sepiina</taxon>
        <taxon>Sepiidae</taxon>
        <taxon>Acanthosepion</taxon>
    </lineage>
</organism>
<feature type="transmembrane region" description="Helical" evidence="2">
    <location>
        <begin position="30"/>
        <end position="46"/>
    </location>
</feature>
<evidence type="ECO:0000256" key="2">
    <source>
        <dbReference type="SAM" id="Phobius"/>
    </source>
</evidence>
<dbReference type="EMBL" id="CAHIKZ030004156">
    <property type="protein sequence ID" value="CAE1308175.1"/>
    <property type="molecule type" value="Genomic_DNA"/>
</dbReference>
<dbReference type="AlphaFoldDB" id="A0A812DPP2"/>
<name>A0A812DPP2_ACAPH</name>
<proteinExistence type="predicted"/>
<feature type="transmembrane region" description="Helical" evidence="2">
    <location>
        <begin position="58"/>
        <end position="81"/>
    </location>
</feature>
<keyword evidence="2" id="KW-0812">Transmembrane</keyword>
<evidence type="ECO:0000313" key="4">
    <source>
        <dbReference type="Proteomes" id="UP000597762"/>
    </source>
</evidence>
<dbReference type="Proteomes" id="UP000597762">
    <property type="component" value="Unassembled WGS sequence"/>
</dbReference>
<keyword evidence="2" id="KW-0472">Membrane</keyword>
<feature type="transmembrane region" description="Helical" evidence="2">
    <location>
        <begin position="128"/>
        <end position="148"/>
    </location>
</feature>
<gene>
    <name evidence="3" type="ORF">SPHA_60042</name>
</gene>
<evidence type="ECO:0000256" key="1">
    <source>
        <dbReference type="SAM" id="MobiDB-lite"/>
    </source>
</evidence>
<protein>
    <submittedName>
        <fullName evidence="3">Uncharacterized protein</fullName>
    </submittedName>
</protein>
<keyword evidence="4" id="KW-1185">Reference proteome</keyword>
<accession>A0A812DPP2</accession>
<reference evidence="3" key="1">
    <citation type="submission" date="2021-01" db="EMBL/GenBank/DDBJ databases">
        <authorList>
            <person name="Li R."/>
            <person name="Bekaert M."/>
        </authorList>
    </citation>
    <scope>NUCLEOTIDE SEQUENCE</scope>
    <source>
        <strain evidence="3">Farmed</strain>
    </source>
</reference>
<evidence type="ECO:0000313" key="3">
    <source>
        <dbReference type="EMBL" id="CAE1308175.1"/>
    </source>
</evidence>
<sequence length="440" mass="49200">MSFLFFCLNMRGRGGVHSTPKKKKNSKKNYLFFFFLSCIVYIWRLAAPLTKKLSLSSFFHGLACLVTFLFSPMGGFCLSLMDAGSGFIFPAESNWVSFPSWFDLFERTPYDSPSSSRRELARTPSTDLSLYLFSFHTIITMTAIVIRVPNDTDQCARRSRPKGRVPPILPPDTHGPLCDPTTAPASNFDPGDAPSAPLSPSTKPFLLAMAWVFIEPALSRANFSKTGVRRLAQSLLPSPVVVFGVGKGPRDADWPSQRHFEVLSGMVVLEPPRLAHRCGFLSVVHFPLSRPLRSLRPTVRSETLTKCLLVLFSRFLVVFFWVYPGHGTSYDAWPRAGSTPEYLWNKALSRRFSTFRRQVTWEQDWSCLSAFSCLRVPSVCDSERVCVSVELSSASHFMGPSKRAGVGMVSLWIASIPQRPIRRLPTTILFPQNSVGAPPL</sequence>
<keyword evidence="2" id="KW-1133">Transmembrane helix</keyword>
<comment type="caution">
    <text evidence="3">The sequence shown here is derived from an EMBL/GenBank/DDBJ whole genome shotgun (WGS) entry which is preliminary data.</text>
</comment>